<organism evidence="1 2">
    <name type="scientific">Pedobacter lusitanus</name>
    <dbReference type="NCBI Taxonomy" id="1503925"/>
    <lineage>
        <taxon>Bacteria</taxon>
        <taxon>Pseudomonadati</taxon>
        <taxon>Bacteroidota</taxon>
        <taxon>Sphingobacteriia</taxon>
        <taxon>Sphingobacteriales</taxon>
        <taxon>Sphingobacteriaceae</taxon>
        <taxon>Pedobacter</taxon>
    </lineage>
</organism>
<dbReference type="OrthoDB" id="666718at2"/>
<comment type="caution">
    <text evidence="1">The sequence shown here is derived from an EMBL/GenBank/DDBJ whole genome shotgun (WGS) entry which is preliminary data.</text>
</comment>
<name>A0A0D0GWD0_9SPHI</name>
<dbReference type="Proteomes" id="UP000032049">
    <property type="component" value="Unassembled WGS sequence"/>
</dbReference>
<dbReference type="RefSeq" id="WP_041877583.1">
    <property type="nucleotide sequence ID" value="NZ_CP157278.1"/>
</dbReference>
<gene>
    <name evidence="1" type="ORF">TH53_01175</name>
</gene>
<reference evidence="1 2" key="1">
    <citation type="submission" date="2015-01" db="EMBL/GenBank/DDBJ databases">
        <title>Draft genome sequence of Pedobacter sp. NL19 isolated from sludge of an effluent treatment pond in an abandoned uranium mine.</title>
        <authorList>
            <person name="Santos T."/>
            <person name="Caetano T."/>
            <person name="Covas C."/>
            <person name="Cruz A."/>
            <person name="Mendo S."/>
        </authorList>
    </citation>
    <scope>NUCLEOTIDE SEQUENCE [LARGE SCALE GENOMIC DNA]</scope>
    <source>
        <strain evidence="1 2">NL19</strain>
    </source>
</reference>
<dbReference type="PROSITE" id="PS51257">
    <property type="entry name" value="PROKAR_LIPOPROTEIN"/>
    <property type="match status" value="1"/>
</dbReference>
<dbReference type="AlphaFoldDB" id="A0A0D0GWD0"/>
<keyword evidence="2" id="KW-1185">Reference proteome</keyword>
<proteinExistence type="predicted"/>
<dbReference type="EMBL" id="JXRA01000006">
    <property type="protein sequence ID" value="KIO78741.1"/>
    <property type="molecule type" value="Genomic_DNA"/>
</dbReference>
<sequence>MKTKKILLLKRSVIAFTTVSIFFTACKKDQNPSPAPVQTNLAAKGKQVAGMIVKDSSVILNTQAIGLLTQVNAKELVFKSKPAQADSMGTHFIIASGIIPEKAPLGLLLRSTGNYEDAQGFHVQIEEAQLKDYIVSADIRGEIELDPEHPARMYSSTRDKKQAQALPNTSAFTLPDLIPHIKGSETITGKDIDLTQTFPVYQDNVSKATVKIHFLATPKIQYWFRVDPVNGVQLEVNSNLNVKELKATFEGTAGFKFLQIAGDNVYIPLVAIPVGPIVITPYISLFPYLEGTVAGTASFSINSTENISFGAYKKGIANFGGSAELTATVFAPAAEKLEVPLTLEVGIQATVGVGIYGKTVFAQVQAKAGPKLVTTTDILNTQTRFNLTVPAKVTAAVGSGLPGFSFPTYGATLFEKNLYEKQWVYDWPKLAGLQGIN</sequence>
<protein>
    <submittedName>
        <fullName evidence="1">Contig6, whole genome shotgun sequence</fullName>
    </submittedName>
</protein>
<accession>A0A0D0GWD0</accession>
<evidence type="ECO:0000313" key="1">
    <source>
        <dbReference type="EMBL" id="KIO78741.1"/>
    </source>
</evidence>
<evidence type="ECO:0000313" key="2">
    <source>
        <dbReference type="Proteomes" id="UP000032049"/>
    </source>
</evidence>